<dbReference type="EMBL" id="QJKJ01007727">
    <property type="protein sequence ID" value="RDX82128.1"/>
    <property type="molecule type" value="Genomic_DNA"/>
</dbReference>
<feature type="region of interest" description="Disordered" evidence="1">
    <location>
        <begin position="151"/>
        <end position="182"/>
    </location>
</feature>
<name>A0A371FV06_MUCPR</name>
<feature type="non-terminal residue" evidence="3">
    <location>
        <position position="1"/>
    </location>
</feature>
<reference evidence="3" key="1">
    <citation type="submission" date="2018-05" db="EMBL/GenBank/DDBJ databases">
        <title>Draft genome of Mucuna pruriens seed.</title>
        <authorList>
            <person name="Nnadi N.E."/>
            <person name="Vos R."/>
            <person name="Hasami M.H."/>
            <person name="Devisetty U.K."/>
            <person name="Aguiy J.C."/>
        </authorList>
    </citation>
    <scope>NUCLEOTIDE SEQUENCE [LARGE SCALE GENOMIC DNA]</scope>
    <source>
        <strain evidence="3">JCA_2017</strain>
    </source>
</reference>
<dbReference type="OrthoDB" id="695705at2759"/>
<sequence length="308" mass="35711">MPNGKFGLYTHNHDGHLAESPFVLTSTSCCRRCTTRRTPNGQSNSTLTYQNYVNFDFSRPRDTRMGRHIIPMRNRLLTQLLYFEIPPYSFLVSSVSLNTGGDSHLGHFGWNRSSPDTMNELIEKLDLMGISLDVVQKDALSTNNKVEALSKAKEGGVGRHSGHIRSSHSSEEEMRERHERHRREERHEIFGVQGRKGVSLVVVALEDYALVWWTSLMDDIKRGIEEPCESWYDFKRMMRKQFMPASYERDIHHKLQSLYQGWKSVEEYHKEMELTLLRAQIRVKGSYHSSILAWVKEGDTRYSGTVEL</sequence>
<dbReference type="InterPro" id="IPR005162">
    <property type="entry name" value="Retrotrans_gag_dom"/>
</dbReference>
<feature type="domain" description="Retrotransposon gag" evidence="2">
    <location>
        <begin position="200"/>
        <end position="280"/>
    </location>
</feature>
<evidence type="ECO:0000259" key="2">
    <source>
        <dbReference type="Pfam" id="PF03732"/>
    </source>
</evidence>
<organism evidence="3 4">
    <name type="scientific">Mucuna pruriens</name>
    <name type="common">Velvet bean</name>
    <name type="synonym">Dolichos pruriens</name>
    <dbReference type="NCBI Taxonomy" id="157652"/>
    <lineage>
        <taxon>Eukaryota</taxon>
        <taxon>Viridiplantae</taxon>
        <taxon>Streptophyta</taxon>
        <taxon>Embryophyta</taxon>
        <taxon>Tracheophyta</taxon>
        <taxon>Spermatophyta</taxon>
        <taxon>Magnoliopsida</taxon>
        <taxon>eudicotyledons</taxon>
        <taxon>Gunneridae</taxon>
        <taxon>Pentapetalae</taxon>
        <taxon>rosids</taxon>
        <taxon>fabids</taxon>
        <taxon>Fabales</taxon>
        <taxon>Fabaceae</taxon>
        <taxon>Papilionoideae</taxon>
        <taxon>50 kb inversion clade</taxon>
        <taxon>NPAAA clade</taxon>
        <taxon>indigoferoid/millettioid clade</taxon>
        <taxon>Phaseoleae</taxon>
        <taxon>Mucuna</taxon>
    </lineage>
</organism>
<dbReference type="Proteomes" id="UP000257109">
    <property type="component" value="Unassembled WGS sequence"/>
</dbReference>
<accession>A0A371FV06</accession>
<dbReference type="PANTHER" id="PTHR35046:SF9">
    <property type="entry name" value="RNA-DIRECTED DNA POLYMERASE"/>
    <property type="match status" value="1"/>
</dbReference>
<dbReference type="Pfam" id="PF03732">
    <property type="entry name" value="Retrotrans_gag"/>
    <property type="match status" value="1"/>
</dbReference>
<evidence type="ECO:0000313" key="3">
    <source>
        <dbReference type="EMBL" id="RDX82128.1"/>
    </source>
</evidence>
<dbReference type="PANTHER" id="PTHR35046">
    <property type="entry name" value="ZINC KNUCKLE (CCHC-TYPE) FAMILY PROTEIN"/>
    <property type="match status" value="1"/>
</dbReference>
<dbReference type="AlphaFoldDB" id="A0A371FV06"/>
<evidence type="ECO:0000313" key="4">
    <source>
        <dbReference type="Proteomes" id="UP000257109"/>
    </source>
</evidence>
<keyword evidence="4" id="KW-1185">Reference proteome</keyword>
<feature type="compositionally biased region" description="Basic and acidic residues" evidence="1">
    <location>
        <begin position="168"/>
        <end position="177"/>
    </location>
</feature>
<gene>
    <name evidence="3" type="ORF">CR513_37123</name>
</gene>
<evidence type="ECO:0000256" key="1">
    <source>
        <dbReference type="SAM" id="MobiDB-lite"/>
    </source>
</evidence>
<proteinExistence type="predicted"/>
<comment type="caution">
    <text evidence="3">The sequence shown here is derived from an EMBL/GenBank/DDBJ whole genome shotgun (WGS) entry which is preliminary data.</text>
</comment>
<protein>
    <recommendedName>
        <fullName evidence="2">Retrotransposon gag domain-containing protein</fullName>
    </recommendedName>
</protein>